<accession>A0A3M6UGD0</accession>
<dbReference type="AlphaFoldDB" id="A0A3M6UGD0"/>
<evidence type="ECO:0000313" key="2">
    <source>
        <dbReference type="Proteomes" id="UP000275408"/>
    </source>
</evidence>
<reference evidence="1 2" key="1">
    <citation type="journal article" date="2018" name="Sci. Rep.">
        <title>Comparative analysis of the Pocillopora damicornis genome highlights role of immune system in coral evolution.</title>
        <authorList>
            <person name="Cunning R."/>
            <person name="Bay R.A."/>
            <person name="Gillette P."/>
            <person name="Baker A.C."/>
            <person name="Traylor-Knowles N."/>
        </authorList>
    </citation>
    <scope>NUCLEOTIDE SEQUENCE [LARGE SCALE GENOMIC DNA]</scope>
    <source>
        <strain evidence="1">RSMAS</strain>
        <tissue evidence="1">Whole animal</tissue>
    </source>
</reference>
<sequence length="145" mass="16986">MTKKSKKYAFDPTLKIHQFRKKSDPKISYLSERRKTKDKILKDVLKKQNQVRESENTSNQNEMYTRSTMVGRLTKGERLCLRPMVTRVSLTCFNPKKGYSSKAIQIFNDLHMLSGIPKHTKMSLQRQLQKLLKKFQNMFGAKQAS</sequence>
<dbReference type="EMBL" id="RCHS01001639">
    <property type="protein sequence ID" value="RMX52438.1"/>
    <property type="molecule type" value="Genomic_DNA"/>
</dbReference>
<comment type="caution">
    <text evidence="1">The sequence shown here is derived from an EMBL/GenBank/DDBJ whole genome shotgun (WGS) entry which is preliminary data.</text>
</comment>
<gene>
    <name evidence="1" type="ORF">pdam_00019907</name>
</gene>
<protein>
    <submittedName>
        <fullName evidence="1">Uncharacterized protein</fullName>
    </submittedName>
</protein>
<organism evidence="1 2">
    <name type="scientific">Pocillopora damicornis</name>
    <name type="common">Cauliflower coral</name>
    <name type="synonym">Millepora damicornis</name>
    <dbReference type="NCBI Taxonomy" id="46731"/>
    <lineage>
        <taxon>Eukaryota</taxon>
        <taxon>Metazoa</taxon>
        <taxon>Cnidaria</taxon>
        <taxon>Anthozoa</taxon>
        <taxon>Hexacorallia</taxon>
        <taxon>Scleractinia</taxon>
        <taxon>Astrocoeniina</taxon>
        <taxon>Pocilloporidae</taxon>
        <taxon>Pocillopora</taxon>
    </lineage>
</organism>
<evidence type="ECO:0000313" key="1">
    <source>
        <dbReference type="EMBL" id="RMX52438.1"/>
    </source>
</evidence>
<dbReference type="Proteomes" id="UP000275408">
    <property type="component" value="Unassembled WGS sequence"/>
</dbReference>
<proteinExistence type="predicted"/>
<keyword evidence="2" id="KW-1185">Reference proteome</keyword>
<name>A0A3M6UGD0_POCDA</name>